<evidence type="ECO:0000313" key="1">
    <source>
        <dbReference type="EMBL" id="KRK79477.1"/>
    </source>
</evidence>
<dbReference type="AlphaFoldDB" id="A0A0R1K7B4"/>
<dbReference type="OrthoDB" id="1846420at2"/>
<comment type="caution">
    <text evidence="1">The sequence shown here is derived from an EMBL/GenBank/DDBJ whole genome shotgun (WGS) entry which is preliminary data.</text>
</comment>
<proteinExistence type="predicted"/>
<dbReference type="InterPro" id="IPR036866">
    <property type="entry name" value="RibonucZ/Hydroxyglut_hydro"/>
</dbReference>
<name>A0A0R1K7B4_9LACO</name>
<dbReference type="SUPFAM" id="SSF56281">
    <property type="entry name" value="Metallo-hydrolase/oxidoreductase"/>
    <property type="match status" value="1"/>
</dbReference>
<evidence type="ECO:0000313" key="2">
    <source>
        <dbReference type="Proteomes" id="UP000051248"/>
    </source>
</evidence>
<accession>A0A0R1K7B4</accession>
<dbReference type="EMBL" id="AZDZ01000014">
    <property type="protein sequence ID" value="KRK79477.1"/>
    <property type="molecule type" value="Genomic_DNA"/>
</dbReference>
<evidence type="ECO:0008006" key="3">
    <source>
        <dbReference type="Google" id="ProtNLM"/>
    </source>
</evidence>
<reference evidence="1 2" key="1">
    <citation type="journal article" date="2015" name="Genome Announc.">
        <title>Expanding the biotechnology potential of lactobacilli through comparative genomics of 213 strains and associated genera.</title>
        <authorList>
            <person name="Sun Z."/>
            <person name="Harris H.M."/>
            <person name="McCann A."/>
            <person name="Guo C."/>
            <person name="Argimon S."/>
            <person name="Zhang W."/>
            <person name="Yang X."/>
            <person name="Jeffery I.B."/>
            <person name="Cooney J.C."/>
            <person name="Kagawa T.F."/>
            <person name="Liu W."/>
            <person name="Song Y."/>
            <person name="Salvetti E."/>
            <person name="Wrobel A."/>
            <person name="Rasinkangas P."/>
            <person name="Parkhill J."/>
            <person name="Rea M.C."/>
            <person name="O'Sullivan O."/>
            <person name="Ritari J."/>
            <person name="Douillard F.P."/>
            <person name="Paul Ross R."/>
            <person name="Yang R."/>
            <person name="Briner A.E."/>
            <person name="Felis G.E."/>
            <person name="de Vos W.M."/>
            <person name="Barrangou R."/>
            <person name="Klaenhammer T.R."/>
            <person name="Caufield P.W."/>
            <person name="Cui Y."/>
            <person name="Zhang H."/>
            <person name="O'Toole P.W."/>
        </authorList>
    </citation>
    <scope>NUCLEOTIDE SEQUENCE [LARGE SCALE GENOMIC DNA]</scope>
    <source>
        <strain evidence="1 2">DSM 19682</strain>
    </source>
</reference>
<dbReference type="Proteomes" id="UP000051248">
    <property type="component" value="Unassembled WGS sequence"/>
</dbReference>
<gene>
    <name evidence="1" type="ORF">FD03_GL000607</name>
</gene>
<dbReference type="Gene3D" id="3.60.15.10">
    <property type="entry name" value="Ribonuclease Z/Hydroxyacylglutathione hydrolase-like"/>
    <property type="match status" value="1"/>
</dbReference>
<dbReference type="STRING" id="1423775.FD03_GL000607"/>
<protein>
    <recommendedName>
        <fullName evidence="3">Metallo-beta-lactamase domain-containing protein</fullName>
    </recommendedName>
</protein>
<dbReference type="RefSeq" id="WP_025024390.1">
    <property type="nucleotide sequence ID" value="NZ_AZDZ01000014.1"/>
</dbReference>
<dbReference type="PATRIC" id="fig|1423775.4.peg.619"/>
<organism evidence="1 2">
    <name type="scientific">Companilactobacillus nodensis DSM 19682 = JCM 14932 = NBRC 107160</name>
    <dbReference type="NCBI Taxonomy" id="1423775"/>
    <lineage>
        <taxon>Bacteria</taxon>
        <taxon>Bacillati</taxon>
        <taxon>Bacillota</taxon>
        <taxon>Bacilli</taxon>
        <taxon>Lactobacillales</taxon>
        <taxon>Lactobacillaceae</taxon>
        <taxon>Companilactobacillus</taxon>
    </lineage>
</organism>
<keyword evidence="2" id="KW-1185">Reference proteome</keyword>
<sequence>MEQKFEYEIYGSSSKGNSVRINDVLCDIGLPFSKLHDALYKVNYILLTHVHSDHVNPSTYKRIRKVFPNIKFVGNWEVSQRFHCDIIANAGYPIDIGGYTFLPFEAPHNVLVYGYIWKWFGQQIIYVTDTYSLENVPDIKFDWLFVESNHDEKKIEQIENKSFGYDAYAGAKRHLSTQQAKAFYFMHRRTPESPWIELHKSARFY</sequence>